<dbReference type="AlphaFoldDB" id="A0A146LFU4"/>
<dbReference type="EMBL" id="GDHC01012753">
    <property type="protein sequence ID" value="JAQ05876.1"/>
    <property type="molecule type" value="Transcribed_RNA"/>
</dbReference>
<evidence type="ECO:0000313" key="4">
    <source>
        <dbReference type="EMBL" id="JAQ05876.1"/>
    </source>
</evidence>
<dbReference type="InterPro" id="IPR001623">
    <property type="entry name" value="DnaJ_domain"/>
</dbReference>
<reference evidence="4" key="1">
    <citation type="journal article" date="2016" name="Gigascience">
        <title>De novo construction of an expanded transcriptome assembly for the western tarnished plant bug, Lygus hesperus.</title>
        <authorList>
            <person name="Tassone E.E."/>
            <person name="Geib S.M."/>
            <person name="Hall B."/>
            <person name="Fabrick J.A."/>
            <person name="Brent C.S."/>
            <person name="Hull J.J."/>
        </authorList>
    </citation>
    <scope>NUCLEOTIDE SEQUENCE</scope>
</reference>
<protein>
    <submittedName>
        <fullName evidence="4">DnaJ</fullName>
    </submittedName>
</protein>
<dbReference type="SUPFAM" id="SSF46565">
    <property type="entry name" value="Chaperone J-domain"/>
    <property type="match status" value="1"/>
</dbReference>
<name>A0A146LFU4_LYGHE</name>
<proteinExistence type="predicted"/>
<dbReference type="CDD" id="cd06257">
    <property type="entry name" value="DnaJ"/>
    <property type="match status" value="1"/>
</dbReference>
<dbReference type="SMART" id="SM00271">
    <property type="entry name" value="DnaJ"/>
    <property type="match status" value="1"/>
</dbReference>
<dbReference type="Gene3D" id="1.10.287.110">
    <property type="entry name" value="DnaJ domain"/>
    <property type="match status" value="1"/>
</dbReference>
<dbReference type="PROSITE" id="PS50076">
    <property type="entry name" value="DNAJ_2"/>
    <property type="match status" value="1"/>
</dbReference>
<accession>A0A146LFU4</accession>
<dbReference type="PANTHER" id="PTHR45188:SF2">
    <property type="entry name" value="DNAJ HOMOLOG SUBFAMILY C MEMBER 7"/>
    <property type="match status" value="1"/>
</dbReference>
<dbReference type="InterPro" id="IPR036869">
    <property type="entry name" value="J_dom_sf"/>
</dbReference>
<feature type="domain" description="J" evidence="3">
    <location>
        <begin position="119"/>
        <end position="170"/>
    </location>
</feature>
<organism evidence="4">
    <name type="scientific">Lygus hesperus</name>
    <name type="common">Western plant bug</name>
    <dbReference type="NCBI Taxonomy" id="30085"/>
    <lineage>
        <taxon>Eukaryota</taxon>
        <taxon>Metazoa</taxon>
        <taxon>Ecdysozoa</taxon>
        <taxon>Arthropoda</taxon>
        <taxon>Hexapoda</taxon>
        <taxon>Insecta</taxon>
        <taxon>Pterygota</taxon>
        <taxon>Neoptera</taxon>
        <taxon>Paraneoptera</taxon>
        <taxon>Hemiptera</taxon>
        <taxon>Heteroptera</taxon>
        <taxon>Panheteroptera</taxon>
        <taxon>Cimicomorpha</taxon>
        <taxon>Miridae</taxon>
        <taxon>Mirini</taxon>
        <taxon>Lygus</taxon>
    </lineage>
</organism>
<evidence type="ECO:0000259" key="3">
    <source>
        <dbReference type="PROSITE" id="PS50076"/>
    </source>
</evidence>
<evidence type="ECO:0000256" key="1">
    <source>
        <dbReference type="ARBA" id="ARBA00022737"/>
    </source>
</evidence>
<sequence>MLRLMVQSTVVNHGVTSTCSTAATTGMTQFSTHQTLVNNTSNDSKRCYSMCKQHRHTRTTVRSSSMPLHCNCRSNHQNNSKNNIAALSDLLSTTTSFTSRRFVSSDGGGGHAGSGGNKDYYKILGISKTADIKDIKKAYRKRALETHPDQGGNKEEFAEVAEAYEVLSSP</sequence>
<dbReference type="Pfam" id="PF00226">
    <property type="entry name" value="DnaJ"/>
    <property type="match status" value="1"/>
</dbReference>
<evidence type="ECO:0000256" key="2">
    <source>
        <dbReference type="ARBA" id="ARBA00022803"/>
    </source>
</evidence>
<gene>
    <name evidence="4" type="primary">DNAJ1</name>
    <name evidence="4" type="ORF">g.14902</name>
</gene>
<dbReference type="PRINTS" id="PR00625">
    <property type="entry name" value="JDOMAIN"/>
</dbReference>
<keyword evidence="1" id="KW-0677">Repeat</keyword>
<dbReference type="PANTHER" id="PTHR45188">
    <property type="entry name" value="DNAJ PROTEIN P58IPK HOMOLOG"/>
    <property type="match status" value="1"/>
</dbReference>
<keyword evidence="2" id="KW-0802">TPR repeat</keyword>